<dbReference type="InterPro" id="IPR002912">
    <property type="entry name" value="ACT_dom"/>
</dbReference>
<dbReference type="SUPFAM" id="SSF53686">
    <property type="entry name" value="Tryptophan synthase beta subunit-like PLP-dependent enzymes"/>
    <property type="match status" value="1"/>
</dbReference>
<organism evidence="7 8">
    <name type="scientific">Syntrophotalea carbinolica (strain DSM 2380 / NBRC 103641 / GraBd1)</name>
    <name type="common">Pelobacter carbinolicus</name>
    <dbReference type="NCBI Taxonomy" id="338963"/>
    <lineage>
        <taxon>Bacteria</taxon>
        <taxon>Pseudomonadati</taxon>
        <taxon>Thermodesulfobacteriota</taxon>
        <taxon>Desulfuromonadia</taxon>
        <taxon>Desulfuromonadales</taxon>
        <taxon>Syntrophotaleaceae</taxon>
        <taxon>Syntrophotalea</taxon>
    </lineage>
</organism>
<dbReference type="InterPro" id="IPR045865">
    <property type="entry name" value="ACT-like_dom_sf"/>
</dbReference>
<dbReference type="RefSeq" id="WP_011342766.1">
    <property type="nucleotide sequence ID" value="NC_007498.2"/>
</dbReference>
<comment type="cofactor">
    <cofactor evidence="1">
        <name>pyridoxal 5'-phosphate</name>
        <dbReference type="ChEBI" id="CHEBI:597326"/>
    </cofactor>
</comment>
<dbReference type="InterPro" id="IPR050147">
    <property type="entry name" value="Ser/Thr_Dehydratase"/>
</dbReference>
<dbReference type="InterPro" id="IPR001926">
    <property type="entry name" value="TrpB-like_PALP"/>
</dbReference>
<evidence type="ECO:0000313" key="7">
    <source>
        <dbReference type="EMBL" id="ABA90214.1"/>
    </source>
</evidence>
<protein>
    <submittedName>
        <fullName evidence="7">Threonine and serine dehydratase and deaminase, catabolic</fullName>
    </submittedName>
</protein>
<dbReference type="PANTHER" id="PTHR48078:SF6">
    <property type="entry name" value="L-THREONINE DEHYDRATASE CATABOLIC TDCB"/>
    <property type="match status" value="1"/>
</dbReference>
<accession>Q3A093</accession>
<dbReference type="Pfam" id="PF00291">
    <property type="entry name" value="PALP"/>
    <property type="match status" value="1"/>
</dbReference>
<keyword evidence="8" id="KW-1185">Reference proteome</keyword>
<dbReference type="KEGG" id="pca:Pcar_2979"/>
<evidence type="ECO:0000256" key="1">
    <source>
        <dbReference type="ARBA" id="ARBA00001933"/>
    </source>
</evidence>
<sequence length="415" mass="43860">MLSLTQIRAAADALQGQFRRTELIHSHFFSEQIGLPLYFKCENLQRSGSFKVRGAFHFMARQPAQRLAAGVVTASAGNHAQGVALSAARLGVAATVVMPENTPLAKMQATRGYGAEVVLHGTVFDDAQEEALRLQHTHDLLYVPPFDHPLIMAGQGTIGLEIIEDLPDVDTLLAPVGGGGLISEVATAIKALRPTVRVIGVEAAAAPAALLSRRQGHIVGLSGAHSLADGIALKRIGEQTFPVIEALVDELVTVNEEQIAQAIVALMEKTRLVVEGAGAVGLAALLHAARPLARGRTVCLLSGGNIDVQTIAQVVDRGLVAAGRYLKIRIELNDAPGALGRLALLLGECRANIYHVSHDRHRLGIPLGRAEVNLELETRGSEHVREILAALAGADYKVVALDAEIVPGQEPGTGC</sequence>
<dbReference type="GO" id="GO:0009097">
    <property type="term" value="P:isoleucine biosynthetic process"/>
    <property type="evidence" value="ECO:0007669"/>
    <property type="project" value="TreeGrafter"/>
</dbReference>
<dbReference type="SUPFAM" id="SSF55021">
    <property type="entry name" value="ACT-like"/>
    <property type="match status" value="1"/>
</dbReference>
<evidence type="ECO:0000256" key="5">
    <source>
        <dbReference type="ARBA" id="ARBA00049406"/>
    </source>
</evidence>
<dbReference type="EMBL" id="CP000142">
    <property type="protein sequence ID" value="ABA90214.1"/>
    <property type="molecule type" value="Genomic_DNA"/>
</dbReference>
<dbReference type="GO" id="GO:0006565">
    <property type="term" value="P:L-serine catabolic process"/>
    <property type="evidence" value="ECO:0007669"/>
    <property type="project" value="TreeGrafter"/>
</dbReference>
<dbReference type="GO" id="GO:0006567">
    <property type="term" value="P:L-threonine catabolic process"/>
    <property type="evidence" value="ECO:0007669"/>
    <property type="project" value="InterPro"/>
</dbReference>
<reference evidence="8" key="1">
    <citation type="submission" date="2005-10" db="EMBL/GenBank/DDBJ databases">
        <title>Complete sequence of Pelobacter carbinolicus DSM 2380.</title>
        <authorList>
            <person name="Copeland A."/>
            <person name="Lucas S."/>
            <person name="Lapidus A."/>
            <person name="Barry K."/>
            <person name="Detter J.C."/>
            <person name="Glavina T."/>
            <person name="Hammon N."/>
            <person name="Israni S."/>
            <person name="Pitluck S."/>
            <person name="Chertkov O."/>
            <person name="Schmutz J."/>
            <person name="Larimer F."/>
            <person name="Land M."/>
            <person name="Kyrpides N."/>
            <person name="Ivanova N."/>
            <person name="Richardson P."/>
        </authorList>
    </citation>
    <scope>NUCLEOTIDE SEQUENCE [LARGE SCALE GENOMIC DNA]</scope>
    <source>
        <strain evidence="8">DSM 2380 / NBRC 103641 / GraBd1</strain>
    </source>
</reference>
<comment type="similarity">
    <text evidence="2">Belongs to the serine/threonine dehydratase family.</text>
</comment>
<dbReference type="OrthoDB" id="9811476at2"/>
<dbReference type="GO" id="GO:0030170">
    <property type="term" value="F:pyridoxal phosphate binding"/>
    <property type="evidence" value="ECO:0007669"/>
    <property type="project" value="UniProtKB-ARBA"/>
</dbReference>
<dbReference type="InterPro" id="IPR005789">
    <property type="entry name" value="Thr_deHydtase_catblc"/>
</dbReference>
<name>Q3A093_SYNC1</name>
<dbReference type="NCBIfam" id="TIGR01127">
    <property type="entry name" value="ilvA_1Cterm"/>
    <property type="match status" value="1"/>
</dbReference>
<dbReference type="Gene3D" id="3.40.50.1100">
    <property type="match status" value="2"/>
</dbReference>
<dbReference type="InterPro" id="IPR044561">
    <property type="entry name" value="ACT_ThrD-II-like"/>
</dbReference>
<dbReference type="Proteomes" id="UP000002534">
    <property type="component" value="Chromosome"/>
</dbReference>
<evidence type="ECO:0000313" key="8">
    <source>
        <dbReference type="Proteomes" id="UP000002534"/>
    </source>
</evidence>
<dbReference type="PROSITE" id="PS51671">
    <property type="entry name" value="ACT"/>
    <property type="match status" value="1"/>
</dbReference>
<dbReference type="GO" id="GO:0004794">
    <property type="term" value="F:threonine deaminase activity"/>
    <property type="evidence" value="ECO:0007669"/>
    <property type="project" value="InterPro"/>
</dbReference>
<dbReference type="CDD" id="cd01562">
    <property type="entry name" value="Thr-dehyd"/>
    <property type="match status" value="1"/>
</dbReference>
<dbReference type="FunFam" id="3.40.50.1100:FF:000005">
    <property type="entry name" value="Threonine dehydratase catabolic"/>
    <property type="match status" value="1"/>
</dbReference>
<dbReference type="AlphaFoldDB" id="Q3A093"/>
<dbReference type="CDD" id="cd04886">
    <property type="entry name" value="ACT_ThrD-II-like"/>
    <property type="match status" value="1"/>
</dbReference>
<evidence type="ECO:0000256" key="2">
    <source>
        <dbReference type="ARBA" id="ARBA00010869"/>
    </source>
</evidence>
<feature type="domain" description="ACT" evidence="6">
    <location>
        <begin position="327"/>
        <end position="408"/>
    </location>
</feature>
<dbReference type="PANTHER" id="PTHR48078">
    <property type="entry name" value="THREONINE DEHYDRATASE, MITOCHONDRIAL-RELATED"/>
    <property type="match status" value="1"/>
</dbReference>
<keyword evidence="3" id="KW-0663">Pyridoxal phosphate</keyword>
<evidence type="ECO:0000256" key="4">
    <source>
        <dbReference type="ARBA" id="ARBA00023239"/>
    </source>
</evidence>
<keyword evidence="4" id="KW-0456">Lyase</keyword>
<dbReference type="FunFam" id="3.40.50.1100:FF:000007">
    <property type="entry name" value="L-threonine dehydratase catabolic TdcB"/>
    <property type="match status" value="1"/>
</dbReference>
<comment type="catalytic activity">
    <reaction evidence="5">
        <text>L-serine = pyruvate + NH4(+)</text>
        <dbReference type="Rhea" id="RHEA:19169"/>
        <dbReference type="ChEBI" id="CHEBI:15361"/>
        <dbReference type="ChEBI" id="CHEBI:28938"/>
        <dbReference type="ChEBI" id="CHEBI:33384"/>
        <dbReference type="EC" id="4.3.1.17"/>
    </reaction>
</comment>
<proteinExistence type="inferred from homology"/>
<dbReference type="GO" id="GO:0003941">
    <property type="term" value="F:L-serine ammonia-lyase activity"/>
    <property type="evidence" value="ECO:0007669"/>
    <property type="project" value="UniProtKB-EC"/>
</dbReference>
<dbReference type="eggNOG" id="COG1171">
    <property type="taxonomic scope" value="Bacteria"/>
</dbReference>
<evidence type="ECO:0000259" key="6">
    <source>
        <dbReference type="PROSITE" id="PS51671"/>
    </source>
</evidence>
<dbReference type="HOGENOM" id="CLU_021152_4_1_7"/>
<dbReference type="InterPro" id="IPR036052">
    <property type="entry name" value="TrpB-like_PALP_sf"/>
</dbReference>
<reference evidence="7 8" key="2">
    <citation type="journal article" date="2012" name="BMC Genomics">
        <title>The genome of Pelobacter carbinolicus reveals surprising metabolic capabilities and physiological features.</title>
        <authorList>
            <person name="Aklujkar M."/>
            <person name="Haveman S.A."/>
            <person name="Didonato R.Jr."/>
            <person name="Chertkov O."/>
            <person name="Han C.S."/>
            <person name="Land M.L."/>
            <person name="Brown P."/>
            <person name="Lovley D.R."/>
        </authorList>
    </citation>
    <scope>NUCLEOTIDE SEQUENCE [LARGE SCALE GENOMIC DNA]</scope>
    <source>
        <strain evidence="8">DSM 2380 / NBRC 103641 / GraBd1</strain>
    </source>
</reference>
<dbReference type="STRING" id="338963.Pcar_2979"/>
<evidence type="ECO:0000256" key="3">
    <source>
        <dbReference type="ARBA" id="ARBA00022898"/>
    </source>
</evidence>
<gene>
    <name evidence="7" type="primary">tdcB</name>
    <name evidence="7" type="ordered locus">Pcar_2979</name>
</gene>